<evidence type="ECO:0000259" key="1">
    <source>
        <dbReference type="Pfam" id="PF13963"/>
    </source>
</evidence>
<evidence type="ECO:0000313" key="2">
    <source>
        <dbReference type="EMBL" id="KAF9595048.1"/>
    </source>
</evidence>
<dbReference type="GO" id="GO:0005198">
    <property type="term" value="F:structural molecule activity"/>
    <property type="evidence" value="ECO:0007669"/>
    <property type="project" value="InterPro"/>
</dbReference>
<dbReference type="PANTHER" id="PTHR10292">
    <property type="entry name" value="CLATHRIN HEAVY CHAIN RELATED"/>
    <property type="match status" value="1"/>
</dbReference>
<dbReference type="GO" id="GO:0009506">
    <property type="term" value="C:plasmodesma"/>
    <property type="evidence" value="ECO:0007669"/>
    <property type="project" value="TreeGrafter"/>
</dbReference>
<accession>A0A835HDT7</accession>
<feature type="domain" description="Transposase-associated" evidence="1">
    <location>
        <begin position="1"/>
        <end position="71"/>
    </location>
</feature>
<dbReference type="GO" id="GO:0071439">
    <property type="term" value="C:clathrin complex"/>
    <property type="evidence" value="ECO:0007669"/>
    <property type="project" value="TreeGrafter"/>
</dbReference>
<dbReference type="Gene3D" id="2.130.10.110">
    <property type="entry name" value="Clathrin heavy-chain terminal domain"/>
    <property type="match status" value="1"/>
</dbReference>
<dbReference type="GO" id="GO:0030132">
    <property type="term" value="C:clathrin coat of coated pit"/>
    <property type="evidence" value="ECO:0007669"/>
    <property type="project" value="InterPro"/>
</dbReference>
<dbReference type="OrthoDB" id="2113814at2759"/>
<dbReference type="Pfam" id="PF13963">
    <property type="entry name" value="Transpos_assoc"/>
    <property type="match status" value="1"/>
</dbReference>
<name>A0A835HDT7_9MAGN</name>
<gene>
    <name evidence="2" type="ORF">IFM89_036376</name>
</gene>
<dbReference type="GO" id="GO:0032051">
    <property type="term" value="F:clathrin light chain binding"/>
    <property type="evidence" value="ECO:0007669"/>
    <property type="project" value="TreeGrafter"/>
</dbReference>
<sequence>MNELDRFGDVYKQGVADFIQFATVNNRGSTTCLCPCRECRNRKSFVFGTISRHLIRYGMDKNYRVWVLHGENPCTDPVVEPVIEEENTEAEGLGMGNFVDASYVIKSLVFLSCRYPTIYRNRISPDPIFLTLEASSVGGFYALNRRGQVLLATVNEATIVTFVSGQVVSPWICLDFKDLNFRSIAAPVWWSNELRLLVLLFWCKFYETLVFL</sequence>
<dbReference type="SUPFAM" id="SSF50989">
    <property type="entry name" value="Clathrin heavy-chain terminal domain"/>
    <property type="match status" value="1"/>
</dbReference>
<dbReference type="Proteomes" id="UP000631114">
    <property type="component" value="Unassembled WGS sequence"/>
</dbReference>
<dbReference type="InterPro" id="IPR029480">
    <property type="entry name" value="Transpos_assoc"/>
</dbReference>
<protein>
    <recommendedName>
        <fullName evidence="1">Transposase-associated domain-containing protein</fullName>
    </recommendedName>
</protein>
<comment type="caution">
    <text evidence="2">The sequence shown here is derived from an EMBL/GenBank/DDBJ whole genome shotgun (WGS) entry which is preliminary data.</text>
</comment>
<proteinExistence type="predicted"/>
<dbReference type="PANTHER" id="PTHR10292:SF34">
    <property type="entry name" value="CLATHRIN HEAVY CHAIN 1-RELATED"/>
    <property type="match status" value="1"/>
</dbReference>
<dbReference type="AlphaFoldDB" id="A0A835HDT7"/>
<dbReference type="GO" id="GO:0009507">
    <property type="term" value="C:chloroplast"/>
    <property type="evidence" value="ECO:0007669"/>
    <property type="project" value="TreeGrafter"/>
</dbReference>
<dbReference type="GO" id="GO:0030130">
    <property type="term" value="C:clathrin coat of trans-Golgi network vesicle"/>
    <property type="evidence" value="ECO:0007669"/>
    <property type="project" value="InterPro"/>
</dbReference>
<dbReference type="GO" id="GO:0006886">
    <property type="term" value="P:intracellular protein transport"/>
    <property type="evidence" value="ECO:0007669"/>
    <property type="project" value="InterPro"/>
</dbReference>
<reference evidence="2 3" key="1">
    <citation type="submission" date="2020-10" db="EMBL/GenBank/DDBJ databases">
        <title>The Coptis chinensis genome and diversification of protoberbering-type alkaloids.</title>
        <authorList>
            <person name="Wang B."/>
            <person name="Shu S."/>
            <person name="Song C."/>
            <person name="Liu Y."/>
        </authorList>
    </citation>
    <scope>NUCLEOTIDE SEQUENCE [LARGE SCALE GENOMIC DNA]</scope>
    <source>
        <strain evidence="2">HL-2020</strain>
        <tissue evidence="2">Leaf</tissue>
    </source>
</reference>
<dbReference type="GO" id="GO:0006898">
    <property type="term" value="P:receptor-mediated endocytosis"/>
    <property type="evidence" value="ECO:0007669"/>
    <property type="project" value="TreeGrafter"/>
</dbReference>
<dbReference type="InterPro" id="IPR016025">
    <property type="entry name" value="Clathrin_H-chain_N"/>
</dbReference>
<dbReference type="EMBL" id="JADFTS010000008">
    <property type="protein sequence ID" value="KAF9595048.1"/>
    <property type="molecule type" value="Genomic_DNA"/>
</dbReference>
<keyword evidence="3" id="KW-1185">Reference proteome</keyword>
<organism evidence="2 3">
    <name type="scientific">Coptis chinensis</name>
    <dbReference type="NCBI Taxonomy" id="261450"/>
    <lineage>
        <taxon>Eukaryota</taxon>
        <taxon>Viridiplantae</taxon>
        <taxon>Streptophyta</taxon>
        <taxon>Embryophyta</taxon>
        <taxon>Tracheophyta</taxon>
        <taxon>Spermatophyta</taxon>
        <taxon>Magnoliopsida</taxon>
        <taxon>Ranunculales</taxon>
        <taxon>Ranunculaceae</taxon>
        <taxon>Coptidoideae</taxon>
        <taxon>Coptis</taxon>
    </lineage>
</organism>
<evidence type="ECO:0000313" key="3">
    <source>
        <dbReference type="Proteomes" id="UP000631114"/>
    </source>
</evidence>